<keyword evidence="4" id="KW-1185">Reference proteome</keyword>
<dbReference type="EMBL" id="DS566058">
    <property type="status" value="NOT_ANNOTATED_CDS"/>
    <property type="molecule type" value="Genomic_DNA"/>
</dbReference>
<dbReference type="EnsemblProtists" id="Phyra81592">
    <property type="protein sequence ID" value="Phyra81592"/>
    <property type="gene ID" value="Phyra81592"/>
</dbReference>
<dbReference type="PROSITE" id="PS51900">
    <property type="entry name" value="CB"/>
    <property type="match status" value="1"/>
</dbReference>
<dbReference type="VEuPathDB" id="FungiDB:KRP22_8041"/>
<name>H3GVZ7_PHYRM</name>
<dbReference type="InParanoid" id="H3GVZ7"/>
<reference evidence="3" key="2">
    <citation type="submission" date="2015-06" db="UniProtKB">
        <authorList>
            <consortium name="EnsemblProtists"/>
        </authorList>
    </citation>
    <scope>IDENTIFICATION</scope>
    <source>
        <strain evidence="3">Pr102</strain>
    </source>
</reference>
<reference evidence="4" key="1">
    <citation type="journal article" date="2006" name="Science">
        <title>Phytophthora genome sequences uncover evolutionary origins and mechanisms of pathogenesis.</title>
        <authorList>
            <person name="Tyler B.M."/>
            <person name="Tripathy S."/>
            <person name="Zhang X."/>
            <person name="Dehal P."/>
            <person name="Jiang R.H."/>
            <person name="Aerts A."/>
            <person name="Arredondo F.D."/>
            <person name="Baxter L."/>
            <person name="Bensasson D."/>
            <person name="Beynon J.L."/>
            <person name="Chapman J."/>
            <person name="Damasceno C.M."/>
            <person name="Dorrance A.E."/>
            <person name="Dou D."/>
            <person name="Dickerman A.W."/>
            <person name="Dubchak I.L."/>
            <person name="Garbelotto M."/>
            <person name="Gijzen M."/>
            <person name="Gordon S.G."/>
            <person name="Govers F."/>
            <person name="Grunwald N.J."/>
            <person name="Huang W."/>
            <person name="Ivors K.L."/>
            <person name="Jones R.W."/>
            <person name="Kamoun S."/>
            <person name="Krampis K."/>
            <person name="Lamour K.H."/>
            <person name="Lee M.K."/>
            <person name="McDonald W.H."/>
            <person name="Medina M."/>
            <person name="Meijer H.J."/>
            <person name="Nordberg E.K."/>
            <person name="Maclean D.J."/>
            <person name="Ospina-Giraldo M.D."/>
            <person name="Morris P.F."/>
            <person name="Phuntumart V."/>
            <person name="Putnam N.H."/>
            <person name="Rash S."/>
            <person name="Rose J.K."/>
            <person name="Sakihama Y."/>
            <person name="Salamov A.A."/>
            <person name="Savidor A."/>
            <person name="Scheuring C.F."/>
            <person name="Smith B.M."/>
            <person name="Sobral B.W."/>
            <person name="Terry A."/>
            <person name="Torto-Alalibo T.A."/>
            <person name="Win J."/>
            <person name="Xu Z."/>
            <person name="Zhang H."/>
            <person name="Grigoriev I.V."/>
            <person name="Rokhsar D.S."/>
            <person name="Boore J.L."/>
        </authorList>
    </citation>
    <scope>NUCLEOTIDE SEQUENCE [LARGE SCALE GENOMIC DNA]</scope>
    <source>
        <strain evidence="4">Pr102</strain>
    </source>
</reference>
<evidence type="ECO:0000256" key="1">
    <source>
        <dbReference type="SAM" id="MobiDB-lite"/>
    </source>
</evidence>
<evidence type="ECO:0000259" key="2">
    <source>
        <dbReference type="PROSITE" id="PS51900"/>
    </source>
</evidence>
<dbReference type="HOGENOM" id="CLU_1211856_0_0_1"/>
<feature type="compositionally biased region" description="Low complexity" evidence="1">
    <location>
        <begin position="15"/>
        <end position="34"/>
    </location>
</feature>
<proteinExistence type="predicted"/>
<feature type="domain" description="Core-binding (CB)" evidence="2">
    <location>
        <begin position="84"/>
        <end position="172"/>
    </location>
</feature>
<feature type="compositionally biased region" description="Polar residues" evidence="1">
    <location>
        <begin position="35"/>
        <end position="45"/>
    </location>
</feature>
<dbReference type="OMA" id="DACISKR"/>
<sequence>MPTAPLKSKIIAAPSSSGESVASSTSDSPSTQNSATSVIKSGGSVASSTSDLLTTMISDMAVVITSGTVVPRRAGATTAEALEVTAKDVRDACISKRTQQAYAGSLRAISRWIVETKKNESHKYFEKGGQIDLQQFTTYDFEEFLLEKRKTVGVSTLNGFRSAIKDLYRRQELSLPSSYEKSMSTFFSGLKRLQASKYQSGVPTESGKDPLPYSLYQELYHLYRAPERA</sequence>
<dbReference type="eggNOG" id="ENOG502RNII">
    <property type="taxonomic scope" value="Eukaryota"/>
</dbReference>
<organism evidence="3 4">
    <name type="scientific">Phytophthora ramorum</name>
    <name type="common">Sudden oak death agent</name>
    <dbReference type="NCBI Taxonomy" id="164328"/>
    <lineage>
        <taxon>Eukaryota</taxon>
        <taxon>Sar</taxon>
        <taxon>Stramenopiles</taxon>
        <taxon>Oomycota</taxon>
        <taxon>Peronosporomycetes</taxon>
        <taxon>Peronosporales</taxon>
        <taxon>Peronosporaceae</taxon>
        <taxon>Phytophthora</taxon>
    </lineage>
</organism>
<dbReference type="AlphaFoldDB" id="H3GVZ7"/>
<protein>
    <recommendedName>
        <fullName evidence="2">Core-binding (CB) domain-containing protein</fullName>
    </recommendedName>
</protein>
<accession>H3GVZ7</accession>
<dbReference type="InterPro" id="IPR044068">
    <property type="entry name" value="CB"/>
</dbReference>
<evidence type="ECO:0000313" key="4">
    <source>
        <dbReference type="Proteomes" id="UP000005238"/>
    </source>
</evidence>
<dbReference type="Proteomes" id="UP000005238">
    <property type="component" value="Unassembled WGS sequence"/>
</dbReference>
<feature type="region of interest" description="Disordered" evidence="1">
    <location>
        <begin position="1"/>
        <end position="45"/>
    </location>
</feature>
<evidence type="ECO:0000313" key="3">
    <source>
        <dbReference type="EnsemblProtists" id="Phyra81592"/>
    </source>
</evidence>